<evidence type="ECO:0000313" key="4">
    <source>
        <dbReference type="Proteomes" id="UP001206692"/>
    </source>
</evidence>
<evidence type="ECO:0000313" key="3">
    <source>
        <dbReference type="EMBL" id="MCQ5343606.1"/>
    </source>
</evidence>
<dbReference type="InterPro" id="IPR029039">
    <property type="entry name" value="Flavoprotein-like_sf"/>
</dbReference>
<dbReference type="EMBL" id="JANGEW010000031">
    <property type="protein sequence ID" value="MCQ5343606.1"/>
    <property type="molecule type" value="Genomic_DNA"/>
</dbReference>
<reference evidence="3 4" key="1">
    <citation type="submission" date="2022-06" db="EMBL/GenBank/DDBJ databases">
        <title>Isolation of gut microbiota from human fecal samples.</title>
        <authorList>
            <person name="Pamer E.G."/>
            <person name="Barat B."/>
            <person name="Waligurski E."/>
            <person name="Medina S."/>
            <person name="Paddock L."/>
            <person name="Mostad J."/>
        </authorList>
    </citation>
    <scope>NUCLEOTIDE SEQUENCE [LARGE SCALE GENOMIC DNA]</scope>
    <source>
        <strain evidence="3 4">DFI.1.1</strain>
    </source>
</reference>
<evidence type="ECO:0000259" key="2">
    <source>
        <dbReference type="Pfam" id="PF12641"/>
    </source>
</evidence>
<dbReference type="InterPro" id="IPR052200">
    <property type="entry name" value="Protoporphyrinogen_IX_DH"/>
</dbReference>
<protein>
    <submittedName>
        <fullName evidence="3">Flavodoxin family protein</fullName>
    </submittedName>
</protein>
<dbReference type="Gene3D" id="3.40.50.360">
    <property type="match status" value="1"/>
</dbReference>
<evidence type="ECO:0000256" key="1">
    <source>
        <dbReference type="SAM" id="MobiDB-lite"/>
    </source>
</evidence>
<dbReference type="InterPro" id="IPR008254">
    <property type="entry name" value="Flavodoxin/NO_synth"/>
</dbReference>
<comment type="caution">
    <text evidence="3">The sequence shown here is derived from an EMBL/GenBank/DDBJ whole genome shotgun (WGS) entry which is preliminary data.</text>
</comment>
<dbReference type="Proteomes" id="UP001206692">
    <property type="component" value="Unassembled WGS sequence"/>
</dbReference>
<keyword evidence="4" id="KW-1185">Reference proteome</keyword>
<organism evidence="3 4">
    <name type="scientific">Megasphaera massiliensis</name>
    <dbReference type="NCBI Taxonomy" id="1232428"/>
    <lineage>
        <taxon>Bacteria</taxon>
        <taxon>Bacillati</taxon>
        <taxon>Bacillota</taxon>
        <taxon>Negativicutes</taxon>
        <taxon>Veillonellales</taxon>
        <taxon>Veillonellaceae</taxon>
        <taxon>Megasphaera</taxon>
    </lineage>
</organism>
<dbReference type="PANTHER" id="PTHR38030:SF2">
    <property type="entry name" value="PROTOPORPHYRINOGEN IX DEHYDROGENASE [QUINONE]"/>
    <property type="match status" value="1"/>
</dbReference>
<accession>A0ABT1SUQ0</accession>
<dbReference type="SUPFAM" id="SSF52218">
    <property type="entry name" value="Flavoproteins"/>
    <property type="match status" value="1"/>
</dbReference>
<dbReference type="Pfam" id="PF12641">
    <property type="entry name" value="Flavodoxin_3"/>
    <property type="match status" value="1"/>
</dbReference>
<name>A0ABT1SUQ0_9FIRM</name>
<dbReference type="PANTHER" id="PTHR38030">
    <property type="entry name" value="PROTOPORPHYRINOGEN IX DEHYDROGENASE [MENAQUINONE]"/>
    <property type="match status" value="1"/>
</dbReference>
<gene>
    <name evidence="3" type="ORF">NE675_11310</name>
</gene>
<proteinExistence type="predicted"/>
<sequence length="175" mass="19004">MNILVLYSSRTGNTKKVAEAIQSALPEGTPCLSMAEAPADLSAYDLIFAGYWVDRGTANAEAKTFLEGLHHKNVALFATLGADPTSDHAQKSLDEGAKLLPKETDVVGTFICQGAVDPKIIEMMYKKFPEGHPHGRSPERDARHAEAAKHPDEADLQRAFDFAADILHWFEGGGQ</sequence>
<dbReference type="PROSITE" id="PS00201">
    <property type="entry name" value="FLAVODOXIN"/>
    <property type="match status" value="1"/>
</dbReference>
<feature type="region of interest" description="Disordered" evidence="1">
    <location>
        <begin position="128"/>
        <end position="151"/>
    </location>
</feature>
<feature type="domain" description="Flavodoxin-like" evidence="2">
    <location>
        <begin position="4"/>
        <end position="163"/>
    </location>
</feature>
<dbReference type="InterPro" id="IPR001226">
    <property type="entry name" value="Flavodoxin_CS"/>
</dbReference>
<dbReference type="RefSeq" id="WP_062412733.1">
    <property type="nucleotide sequence ID" value="NZ_JAJCIO010000035.1"/>
</dbReference>